<evidence type="ECO:0000313" key="5">
    <source>
        <dbReference type="Proteomes" id="UP000190037"/>
    </source>
</evidence>
<sequence length="429" mass="45266">MQYVHRRLQRSVSDTRRSVAMRPKPSTSPPVRWCVLTFDPSPPCGRSLAASFPGYAGCSDRCSPGYEPNAGTVAVVYPTRVGTTVARSARVIRERIQAHYEEASPVRHAAGSGEPQPDEGGTPDGAHFLDTSWEQHSSGSGHAAGPPGSQPPGAPGIPGTPGRFDAETTPVPADWYTREQPPVGSAAPVAEPPRPVPADAPAPTRRRRGKLVAWSLAGALILGGAGAGAVLFLGGGDDDKKDRADSVGAQVTPNPEQAPNTQTAPTNAPSTGSSSSTSATTKPPKSTASSTAKPPANDKDAPKDPKALTPAAYAAWQKIDKAMAAEGIKLNLNSGKRGWAHQQKLLDDKIAEVGSREAALHWVLPPEKSMHVRGVAVDIYPANAQAWLQAKGSKYGWCRMYDNEEWHFEYNASYTNGCPARLPSALDAD</sequence>
<reference evidence="4 5" key="1">
    <citation type="submission" date="2017-03" db="EMBL/GenBank/DDBJ databases">
        <title>Draft genome sequence of Streptomyces scabrisporus NF3, endophyte isolated from Amphipterygium adstringens.</title>
        <authorList>
            <person name="Vazquez M."/>
            <person name="Ceapa C.D."/>
            <person name="Rodriguez Luna D."/>
            <person name="Sanchez Esquivel S."/>
        </authorList>
    </citation>
    <scope>NUCLEOTIDE SEQUENCE [LARGE SCALE GENOMIC DNA]</scope>
    <source>
        <strain evidence="4 5">NF3</strain>
    </source>
</reference>
<keyword evidence="2" id="KW-0472">Membrane</keyword>
<feature type="region of interest" description="Disordered" evidence="1">
    <location>
        <begin position="1"/>
        <end position="27"/>
    </location>
</feature>
<dbReference type="Gene3D" id="3.30.1380.10">
    <property type="match status" value="1"/>
</dbReference>
<feature type="compositionally biased region" description="Low complexity" evidence="1">
    <location>
        <begin position="263"/>
        <end position="295"/>
    </location>
</feature>
<proteinExistence type="predicted"/>
<evidence type="ECO:0000256" key="2">
    <source>
        <dbReference type="SAM" id="Phobius"/>
    </source>
</evidence>
<evidence type="ECO:0000313" key="4">
    <source>
        <dbReference type="EMBL" id="OPC85237.1"/>
    </source>
</evidence>
<feature type="region of interest" description="Disordered" evidence="1">
    <location>
        <begin position="100"/>
        <end position="206"/>
    </location>
</feature>
<dbReference type="SUPFAM" id="SSF55166">
    <property type="entry name" value="Hedgehog/DD-peptidase"/>
    <property type="match status" value="1"/>
</dbReference>
<dbReference type="InterPro" id="IPR009045">
    <property type="entry name" value="Zn_M74/Hedgehog-like"/>
</dbReference>
<accession>A0A1T3P816</accession>
<dbReference type="STRING" id="159449.B4N89_23175"/>
<dbReference type="EMBL" id="MWQN01000001">
    <property type="protein sequence ID" value="OPC85237.1"/>
    <property type="molecule type" value="Genomic_DNA"/>
</dbReference>
<dbReference type="GO" id="GO:0008233">
    <property type="term" value="F:peptidase activity"/>
    <property type="evidence" value="ECO:0007669"/>
    <property type="project" value="InterPro"/>
</dbReference>
<dbReference type="GO" id="GO:0006508">
    <property type="term" value="P:proteolysis"/>
    <property type="evidence" value="ECO:0007669"/>
    <property type="project" value="InterPro"/>
</dbReference>
<feature type="domain" description="D-alanyl-D-alanine carboxypeptidase-like core" evidence="3">
    <location>
        <begin position="307"/>
        <end position="411"/>
    </location>
</feature>
<keyword evidence="2" id="KW-1133">Transmembrane helix</keyword>
<feature type="region of interest" description="Disordered" evidence="1">
    <location>
        <begin position="240"/>
        <end position="306"/>
    </location>
</feature>
<comment type="caution">
    <text evidence="4">The sequence shown here is derived from an EMBL/GenBank/DDBJ whole genome shotgun (WGS) entry which is preliminary data.</text>
</comment>
<feature type="compositionally biased region" description="Basic and acidic residues" evidence="1">
    <location>
        <begin position="296"/>
        <end position="306"/>
    </location>
</feature>
<feature type="compositionally biased region" description="Polar residues" evidence="1">
    <location>
        <begin position="249"/>
        <end position="262"/>
    </location>
</feature>
<dbReference type="PANTHER" id="PTHR34385:SF1">
    <property type="entry name" value="PEPTIDOGLYCAN L-ALANYL-D-GLUTAMATE ENDOPEPTIDASE CWLK"/>
    <property type="match status" value="1"/>
</dbReference>
<dbReference type="Pfam" id="PF02557">
    <property type="entry name" value="VanY"/>
    <property type="match status" value="1"/>
</dbReference>
<feature type="transmembrane region" description="Helical" evidence="2">
    <location>
        <begin position="211"/>
        <end position="233"/>
    </location>
</feature>
<dbReference type="InterPro" id="IPR052179">
    <property type="entry name" value="DD-CPase-like"/>
</dbReference>
<evidence type="ECO:0000256" key="1">
    <source>
        <dbReference type="SAM" id="MobiDB-lite"/>
    </source>
</evidence>
<gene>
    <name evidence="4" type="ORF">B4N89_23175</name>
</gene>
<name>A0A1T3P816_9ACTN</name>
<dbReference type="Proteomes" id="UP000190037">
    <property type="component" value="Unassembled WGS sequence"/>
</dbReference>
<keyword evidence="5" id="KW-1185">Reference proteome</keyword>
<evidence type="ECO:0000259" key="3">
    <source>
        <dbReference type="Pfam" id="PF02557"/>
    </source>
</evidence>
<keyword evidence="2" id="KW-0812">Transmembrane</keyword>
<organism evidence="4 5">
    <name type="scientific">Embleya scabrispora</name>
    <dbReference type="NCBI Taxonomy" id="159449"/>
    <lineage>
        <taxon>Bacteria</taxon>
        <taxon>Bacillati</taxon>
        <taxon>Actinomycetota</taxon>
        <taxon>Actinomycetes</taxon>
        <taxon>Kitasatosporales</taxon>
        <taxon>Streptomycetaceae</taxon>
        <taxon>Embleya</taxon>
    </lineage>
</organism>
<protein>
    <recommendedName>
        <fullName evidence="3">D-alanyl-D-alanine carboxypeptidase-like core domain-containing protein</fullName>
    </recommendedName>
</protein>
<dbReference type="PANTHER" id="PTHR34385">
    <property type="entry name" value="D-ALANYL-D-ALANINE CARBOXYPEPTIDASE"/>
    <property type="match status" value="1"/>
</dbReference>
<feature type="compositionally biased region" description="Pro residues" evidence="1">
    <location>
        <begin position="190"/>
        <end position="200"/>
    </location>
</feature>
<dbReference type="AlphaFoldDB" id="A0A1T3P816"/>
<feature type="compositionally biased region" description="Low complexity" evidence="1">
    <location>
        <begin position="137"/>
        <end position="147"/>
    </location>
</feature>
<dbReference type="InterPro" id="IPR003709">
    <property type="entry name" value="VanY-like_core_dom"/>
</dbReference>